<dbReference type="Pfam" id="PF00024">
    <property type="entry name" value="PAN_1"/>
    <property type="match status" value="1"/>
</dbReference>
<dbReference type="InterPro" id="IPR003609">
    <property type="entry name" value="Pan_app"/>
</dbReference>
<organism evidence="5 6">
    <name type="scientific">Plakobranchus ocellatus</name>
    <dbReference type="NCBI Taxonomy" id="259542"/>
    <lineage>
        <taxon>Eukaryota</taxon>
        <taxon>Metazoa</taxon>
        <taxon>Spiralia</taxon>
        <taxon>Lophotrochozoa</taxon>
        <taxon>Mollusca</taxon>
        <taxon>Gastropoda</taxon>
        <taxon>Heterobranchia</taxon>
        <taxon>Euthyneura</taxon>
        <taxon>Panpulmonata</taxon>
        <taxon>Sacoglossa</taxon>
        <taxon>Placobranchoidea</taxon>
        <taxon>Plakobranchidae</taxon>
        <taxon>Plakobranchus</taxon>
    </lineage>
</organism>
<feature type="domain" description="Apple" evidence="4">
    <location>
        <begin position="843"/>
        <end position="921"/>
    </location>
</feature>
<sequence length="1022" mass="114698">MATFSTFAAPAVHRSCIRTILTLLMCWTLFYVTASETCVPGKTTKANGRKFPDLTTQSFKAELTGVMLSDTSALHVKEYYSVEDGRGAAYFEAAYNYKYFYLTDEDGVRAAGLERVCGSTSSESVIGDIIHTTRTSLSLDNMTFFGPTKVGGVPVNRWRKCVPYTQGSNGDERQFVASFDVLITRSDSWEMYNGGKRDVLMRLAVKSFSEGEVIENYYLDFLDFEKVEYDADKYVADLEAPLGAVCEGIPQKLQPPSVPKSVSFWGETVTELNDSKFVSNFDYVIMDTDNQVIERQMGTSTAIRDFKSGASYLIFRLEDQTATCMVLGVNNLQASLTAEDFSAGFTFKDHYVTIDSVEEYFYLKGNFTFNGEYDVRGIPCNVFTQVVENYGDKNDMASIMLYFTKPGVSFIGATDISESKLVKVQVEVENDAMMTFNIIEIDAFDSDKTMEEPYDVSLCFHDEQRIEFVLELEDDNPKVTMTGQQRHNLERATRKQIAKLANLNLLRVRIGKIVEGQGSVYLPGSLFARPKSGTHFDYYEGKSFSFDTLDEASDRIITLKSGVIRDLEACADFAQSEILATEADFCEDLGYCVLYRAPLPGQQELKMVTDNRCTHLVKIKGYNTLTTLDEAWDTLEEEIFNKNFEIKVGDKVFKASSIDITNDNNEMFIDDPAMSKFRKTASLDIKSTEEQILQNIMSVAECAEQCINNLLFPCEAFKFCAHNSLCELHNAFPHGTSESAYTTFDSFSSTISTGCVVYARSYLDNFERRRGPVGNVPTSASDPEYTAVKHPENCAKLCLETSDFQCESFDFCSKDGSVGNCILRTYHWRDEVSNVKEKPVGNCTLYSRNYLWDFSQMEGVTKLPVRNTLQKVGGAEACAYKCSASSECKAFHFCETDDVCQFIDTETGPPKVKDLVPKFRCYTFTQKQEPDVLGRSDRLRERLSRSQSSGSGYLDGAMAGLAIGMLVLGIALCFLAFICYNNYRQQKYEANGDISLEEHSVDERMDGIDGPESKSRGEYAQL</sequence>
<keyword evidence="6" id="KW-1185">Reference proteome</keyword>
<evidence type="ECO:0000313" key="5">
    <source>
        <dbReference type="EMBL" id="GFO17142.1"/>
    </source>
</evidence>
<evidence type="ECO:0000259" key="4">
    <source>
        <dbReference type="PROSITE" id="PS50948"/>
    </source>
</evidence>
<dbReference type="SUPFAM" id="SSF57414">
    <property type="entry name" value="Hairpin loop containing domain-like"/>
    <property type="match status" value="2"/>
</dbReference>
<evidence type="ECO:0000256" key="1">
    <source>
        <dbReference type="SAM" id="MobiDB-lite"/>
    </source>
</evidence>
<dbReference type="Pfam" id="PF25898">
    <property type="entry name" value="LolA_2nd_metazoa"/>
    <property type="match status" value="1"/>
</dbReference>
<keyword evidence="2" id="KW-0812">Transmembrane</keyword>
<dbReference type="InterPro" id="IPR058831">
    <property type="entry name" value="LolA-like_dom_2nd"/>
</dbReference>
<dbReference type="Gene3D" id="3.50.4.10">
    <property type="entry name" value="Hepatocyte Growth Factor"/>
    <property type="match status" value="3"/>
</dbReference>
<protein>
    <submittedName>
        <fullName evidence="5">Antigen b membrane protein</fullName>
    </submittedName>
</protein>
<evidence type="ECO:0000256" key="3">
    <source>
        <dbReference type="SAM" id="SignalP"/>
    </source>
</evidence>
<dbReference type="SMART" id="SM00473">
    <property type="entry name" value="PAN_AP"/>
    <property type="match status" value="3"/>
</dbReference>
<dbReference type="EMBL" id="BLXT01004727">
    <property type="protein sequence ID" value="GFO17142.1"/>
    <property type="molecule type" value="Genomic_DNA"/>
</dbReference>
<proteinExistence type="predicted"/>
<dbReference type="PANTHER" id="PTHR36902">
    <property type="entry name" value="ENRICHED IN SURFACE-LABELED PROTEOME PROTEIN 9"/>
    <property type="match status" value="1"/>
</dbReference>
<keyword evidence="2" id="KW-0472">Membrane</keyword>
<dbReference type="AlphaFoldDB" id="A0AAV4BD78"/>
<dbReference type="Proteomes" id="UP000735302">
    <property type="component" value="Unassembled WGS sequence"/>
</dbReference>
<feature type="region of interest" description="Disordered" evidence="1">
    <location>
        <begin position="1001"/>
        <end position="1022"/>
    </location>
</feature>
<evidence type="ECO:0000256" key="2">
    <source>
        <dbReference type="SAM" id="Phobius"/>
    </source>
</evidence>
<accession>A0AAV4BD78</accession>
<feature type="domain" description="Apple" evidence="4">
    <location>
        <begin position="673"/>
        <end position="755"/>
    </location>
</feature>
<keyword evidence="3" id="KW-0732">Signal</keyword>
<dbReference type="PROSITE" id="PS50948">
    <property type="entry name" value="PAN"/>
    <property type="match status" value="2"/>
</dbReference>
<feature type="transmembrane region" description="Helical" evidence="2">
    <location>
        <begin position="957"/>
        <end position="980"/>
    </location>
</feature>
<dbReference type="PANTHER" id="PTHR36902:SF1">
    <property type="entry name" value="ENRICHED IN SURFACE-LABELED PROTEOME PROTEIN 9"/>
    <property type="match status" value="1"/>
</dbReference>
<comment type="caution">
    <text evidence="5">The sequence shown here is derived from an EMBL/GenBank/DDBJ whole genome shotgun (WGS) entry which is preliminary data.</text>
</comment>
<gene>
    <name evidence="5" type="ORF">PoB_004364700</name>
</gene>
<name>A0AAV4BD78_9GAST</name>
<reference evidence="5 6" key="1">
    <citation type="journal article" date="2021" name="Elife">
        <title>Chloroplast acquisition without the gene transfer in kleptoplastic sea slugs, Plakobranchus ocellatus.</title>
        <authorList>
            <person name="Maeda T."/>
            <person name="Takahashi S."/>
            <person name="Yoshida T."/>
            <person name="Shimamura S."/>
            <person name="Takaki Y."/>
            <person name="Nagai Y."/>
            <person name="Toyoda A."/>
            <person name="Suzuki Y."/>
            <person name="Arimoto A."/>
            <person name="Ishii H."/>
            <person name="Satoh N."/>
            <person name="Nishiyama T."/>
            <person name="Hasebe M."/>
            <person name="Maruyama T."/>
            <person name="Minagawa J."/>
            <person name="Obokata J."/>
            <person name="Shigenobu S."/>
        </authorList>
    </citation>
    <scope>NUCLEOTIDE SEQUENCE [LARGE SCALE GENOMIC DNA]</scope>
</reference>
<feature type="chain" id="PRO_5043573592" evidence="3">
    <location>
        <begin position="36"/>
        <end position="1022"/>
    </location>
</feature>
<evidence type="ECO:0000313" key="6">
    <source>
        <dbReference type="Proteomes" id="UP000735302"/>
    </source>
</evidence>
<keyword evidence="2" id="KW-1133">Transmembrane helix</keyword>
<feature type="signal peptide" evidence="3">
    <location>
        <begin position="1"/>
        <end position="35"/>
    </location>
</feature>